<feature type="compositionally biased region" description="Polar residues" evidence="1">
    <location>
        <begin position="337"/>
        <end position="354"/>
    </location>
</feature>
<name>A0A5T1I0A0_CAMCO</name>
<feature type="compositionally biased region" description="Low complexity" evidence="1">
    <location>
        <begin position="14"/>
        <end position="26"/>
    </location>
</feature>
<sequence>MSNLTPSNDILNLTPSKTNTTHSSSSKTKEQDLKKSDNTTQDDTESFLNSLLNSIEETNEFLPDHMKISKKEVVNEAMDKLQNGVFSESDKISIFESASFMQILSLLDKLKADTADIKLANLSTQLSQLVKTEANFNALKSASNLSELLNIAKDLGLNVKNIKVDRLLDLKATFPNLDKANFFKGAVDNVFKEIINNKLAHISKNLNQNVQNLNHTPHANLSQNSKMTKKDDTSLLSQTLKNLDAIISSKKEKNEVKNDNVKIQTDGETAELKNTSKNLTHSESLKELEQENLTNNDKKIPSQEVQNKEQSKESKNDKNTLLNESLKKDDKELKNANKANVQDLTPSKNNTTQDKLPMQDKVSARDKALTQEKIIPQEKVSTQEKTLPQDKVLIQEKPLNNKEGLNQETNNIKNIKDLNQALDKNNNLSENPKEQVKNENTNFNKTSNKENVRDSQNLSLNLSPKDLNLNKDNTNFTHYTNKENYTQEQGKIQSENTEKNPLDDLNSLVKDLNKISQNNTKNITPKETLQHFSQDLKAAMEQYKAPITKLSITLNPHNLGEVEVTLVQRGNNLHINFNSNTNAMNLFIQNQAEFKNSLVNMGFTGLEMNFSDQGKREQNQNQGKNRSGYGFKDALDGKNESEKVNLELVLAKYF</sequence>
<reference evidence="3 4" key="1">
    <citation type="submission" date="2018-07" db="EMBL/GenBank/DDBJ databases">
        <authorList>
            <consortium name="NARMS: The National Antimicrobial Resistance Monitoring System"/>
        </authorList>
    </citation>
    <scope>NUCLEOTIDE SEQUENCE [LARGE SCALE GENOMIC DNA]</scope>
    <source>
        <strain evidence="3 4">CVM N17C548</strain>
    </source>
</reference>
<keyword evidence="3" id="KW-0966">Cell projection</keyword>
<dbReference type="Pfam" id="PF02120">
    <property type="entry name" value="Flg_hook"/>
    <property type="match status" value="1"/>
</dbReference>
<proteinExistence type="predicted"/>
<feature type="compositionally biased region" description="Basic and acidic residues" evidence="1">
    <location>
        <begin position="27"/>
        <end position="37"/>
    </location>
</feature>
<evidence type="ECO:0000313" key="3">
    <source>
        <dbReference type="EMBL" id="EAL6851604.1"/>
    </source>
</evidence>
<protein>
    <submittedName>
        <fullName evidence="3">Flagellar hook-length control protein FliK</fullName>
    </submittedName>
</protein>
<accession>A0A5T1I0A0</accession>
<feature type="compositionally biased region" description="Basic and acidic residues" evidence="1">
    <location>
        <begin position="325"/>
        <end position="335"/>
    </location>
</feature>
<feature type="compositionally biased region" description="Basic and acidic residues" evidence="1">
    <location>
        <begin position="296"/>
        <end position="318"/>
    </location>
</feature>
<gene>
    <name evidence="3" type="ORF">DSX26_09105</name>
</gene>
<dbReference type="Proteomes" id="UP000352088">
    <property type="component" value="Unassembled WGS sequence"/>
</dbReference>
<feature type="compositionally biased region" description="Polar residues" evidence="1">
    <location>
        <begin position="1"/>
        <end position="13"/>
    </location>
</feature>
<organism evidence="3 4">
    <name type="scientific">Campylobacter coli</name>
    <dbReference type="NCBI Taxonomy" id="195"/>
    <lineage>
        <taxon>Bacteria</taxon>
        <taxon>Pseudomonadati</taxon>
        <taxon>Campylobacterota</taxon>
        <taxon>Epsilonproteobacteria</taxon>
        <taxon>Campylobacterales</taxon>
        <taxon>Campylobacteraceae</taxon>
        <taxon>Campylobacter</taxon>
    </lineage>
</organism>
<dbReference type="Gene3D" id="3.30.750.140">
    <property type="match status" value="1"/>
</dbReference>
<feature type="region of interest" description="Disordered" evidence="1">
    <location>
        <begin position="424"/>
        <end position="453"/>
    </location>
</feature>
<dbReference type="AlphaFoldDB" id="A0A5T1I0A0"/>
<dbReference type="EMBL" id="AACQHW010000014">
    <property type="protein sequence ID" value="EAL6851604.1"/>
    <property type="molecule type" value="Genomic_DNA"/>
</dbReference>
<dbReference type="InterPro" id="IPR021136">
    <property type="entry name" value="Flagellar_hook_control-like_C"/>
</dbReference>
<keyword evidence="3" id="KW-0282">Flagellum</keyword>
<comment type="caution">
    <text evidence="3">The sequence shown here is derived from an EMBL/GenBank/DDBJ whole genome shotgun (WGS) entry which is preliminary data.</text>
</comment>
<feature type="region of interest" description="Disordered" evidence="1">
    <location>
        <begin position="212"/>
        <end position="233"/>
    </location>
</feature>
<feature type="domain" description="Flagellar hook-length control protein-like C-terminal" evidence="2">
    <location>
        <begin position="538"/>
        <end position="618"/>
    </location>
</feature>
<keyword evidence="3" id="KW-0969">Cilium</keyword>
<feature type="compositionally biased region" description="Polar residues" evidence="1">
    <location>
        <begin position="212"/>
        <end position="226"/>
    </location>
</feature>
<feature type="compositionally biased region" description="Polar residues" evidence="1">
    <location>
        <begin position="272"/>
        <end position="282"/>
    </location>
</feature>
<evidence type="ECO:0000256" key="1">
    <source>
        <dbReference type="SAM" id="MobiDB-lite"/>
    </source>
</evidence>
<feature type="region of interest" description="Disordered" evidence="1">
    <location>
        <begin position="252"/>
        <end position="386"/>
    </location>
</feature>
<evidence type="ECO:0000313" key="4">
    <source>
        <dbReference type="Proteomes" id="UP000352088"/>
    </source>
</evidence>
<feature type="region of interest" description="Disordered" evidence="1">
    <location>
        <begin position="612"/>
        <end position="634"/>
    </location>
</feature>
<dbReference type="InterPro" id="IPR038610">
    <property type="entry name" value="FliK-like_C_sf"/>
</dbReference>
<dbReference type="RefSeq" id="WP_002841190.1">
    <property type="nucleotide sequence ID" value="NZ_CP186708.1"/>
</dbReference>
<feature type="region of interest" description="Disordered" evidence="1">
    <location>
        <begin position="1"/>
        <end position="42"/>
    </location>
</feature>
<evidence type="ECO:0000259" key="2">
    <source>
        <dbReference type="Pfam" id="PF02120"/>
    </source>
</evidence>